<feature type="transmembrane region" description="Helical" evidence="9">
    <location>
        <begin position="339"/>
        <end position="359"/>
    </location>
</feature>
<accession>A0ABW1F0B2</accession>
<dbReference type="Proteomes" id="UP001596067">
    <property type="component" value="Unassembled WGS sequence"/>
</dbReference>
<keyword evidence="7 9" id="KW-0472">Membrane</keyword>
<dbReference type="PANTHER" id="PTHR36838:SF3">
    <property type="entry name" value="TRANSPORTER AUXIN EFFLUX CARRIER EC FAMILY"/>
    <property type="match status" value="1"/>
</dbReference>
<comment type="subcellular location">
    <subcellularLocation>
        <location evidence="1">Cell membrane</location>
        <topology evidence="1">Multi-pass membrane protein</topology>
    </subcellularLocation>
</comment>
<dbReference type="InterPro" id="IPR002657">
    <property type="entry name" value="BilAc:Na_symport/Acr3"/>
</dbReference>
<dbReference type="Gene3D" id="1.20.1530.20">
    <property type="match status" value="1"/>
</dbReference>
<feature type="transmembrane region" description="Helical" evidence="9">
    <location>
        <begin position="307"/>
        <end position="327"/>
    </location>
</feature>
<feature type="transmembrane region" description="Helical" evidence="9">
    <location>
        <begin position="126"/>
        <end position="149"/>
    </location>
</feature>
<evidence type="ECO:0000256" key="4">
    <source>
        <dbReference type="ARBA" id="ARBA00022475"/>
    </source>
</evidence>
<proteinExistence type="inferred from homology"/>
<evidence type="ECO:0000256" key="9">
    <source>
        <dbReference type="SAM" id="Phobius"/>
    </source>
</evidence>
<evidence type="ECO:0000313" key="10">
    <source>
        <dbReference type="EMBL" id="MFC5887531.1"/>
    </source>
</evidence>
<evidence type="ECO:0000256" key="7">
    <source>
        <dbReference type="ARBA" id="ARBA00023136"/>
    </source>
</evidence>
<evidence type="ECO:0000256" key="3">
    <source>
        <dbReference type="ARBA" id="ARBA00022448"/>
    </source>
</evidence>
<sequence length="363" mass="37579">MPSLHPLLSGFAPIWALTGIGYLVGRSGLLGPQAEAVLSRFVFHVAMPAALFLMIGRTPLDQFANPSMLAFAAGTALAVGIGALVAHRFFGRPPAERAIGGMAAGYVNSANLGIPVAMQILGDASFAAPVVLFQTLLVTPAVLTVLDTGRAGRRAALTLPLRNPILLAAALGAAVSAGGWHLPAELNRSCELLGGAGVPTALVALGMSLYRPPADRPGTDPAGNGPRGADLQGADLQGTHLRGTHLRGADLRDTDSGRTGREHDDRRRAGRPGRYAEVGVAVAIKTLIQPLGAFAMGAFLLHLPAHQLLTVVLFSALPTAQNVFVYAREYGHATALARDSVLCSTLVSMATLSAVTWALSPSH</sequence>
<dbReference type="Pfam" id="PF00805">
    <property type="entry name" value="Pentapeptide"/>
    <property type="match status" value="1"/>
</dbReference>
<dbReference type="EMBL" id="JBHSOD010000028">
    <property type="protein sequence ID" value="MFC5887531.1"/>
    <property type="molecule type" value="Genomic_DNA"/>
</dbReference>
<dbReference type="InterPro" id="IPR004776">
    <property type="entry name" value="Mem_transp_PIN-like"/>
</dbReference>
<dbReference type="Pfam" id="PF03547">
    <property type="entry name" value="Mem_trans"/>
    <property type="match status" value="1"/>
</dbReference>
<dbReference type="InterPro" id="IPR001646">
    <property type="entry name" value="5peptide_repeat"/>
</dbReference>
<evidence type="ECO:0000313" key="11">
    <source>
        <dbReference type="Proteomes" id="UP001596067"/>
    </source>
</evidence>
<gene>
    <name evidence="10" type="ORF">ACFP0N_21410</name>
</gene>
<dbReference type="Gene3D" id="2.160.20.80">
    <property type="entry name" value="E3 ubiquitin-protein ligase SopA"/>
    <property type="match status" value="1"/>
</dbReference>
<feature type="transmembrane region" description="Helical" evidence="9">
    <location>
        <begin position="68"/>
        <end position="86"/>
    </location>
</feature>
<evidence type="ECO:0000256" key="2">
    <source>
        <dbReference type="ARBA" id="ARBA00010145"/>
    </source>
</evidence>
<feature type="transmembrane region" description="Helical" evidence="9">
    <location>
        <begin position="6"/>
        <end position="25"/>
    </location>
</feature>
<keyword evidence="4" id="KW-1003">Cell membrane</keyword>
<evidence type="ECO:0000256" key="5">
    <source>
        <dbReference type="ARBA" id="ARBA00022692"/>
    </source>
</evidence>
<dbReference type="RefSeq" id="WP_313766739.1">
    <property type="nucleotide sequence ID" value="NZ_BAAAVH010000014.1"/>
</dbReference>
<evidence type="ECO:0000256" key="1">
    <source>
        <dbReference type="ARBA" id="ARBA00004651"/>
    </source>
</evidence>
<feature type="transmembrane region" description="Helical" evidence="9">
    <location>
        <begin position="98"/>
        <end position="120"/>
    </location>
</feature>
<keyword evidence="6 9" id="KW-1133">Transmembrane helix</keyword>
<keyword evidence="3" id="KW-0813">Transport</keyword>
<protein>
    <submittedName>
        <fullName evidence="10">AEC family transporter</fullName>
    </submittedName>
</protein>
<dbReference type="Pfam" id="PF01758">
    <property type="entry name" value="SBF"/>
    <property type="match status" value="1"/>
</dbReference>
<comment type="similarity">
    <text evidence="2">Belongs to the auxin efflux carrier (TC 2.A.69) family.</text>
</comment>
<keyword evidence="5 9" id="KW-0812">Transmembrane</keyword>
<dbReference type="SUPFAM" id="SSF141571">
    <property type="entry name" value="Pentapeptide repeat-like"/>
    <property type="match status" value="1"/>
</dbReference>
<comment type="caution">
    <text evidence="10">The sequence shown here is derived from an EMBL/GenBank/DDBJ whole genome shotgun (WGS) entry which is preliminary data.</text>
</comment>
<name>A0ABW1F0B2_9ACTN</name>
<feature type="compositionally biased region" description="Basic and acidic residues" evidence="8">
    <location>
        <begin position="247"/>
        <end position="267"/>
    </location>
</feature>
<feature type="transmembrane region" description="Helical" evidence="9">
    <location>
        <begin position="37"/>
        <end position="56"/>
    </location>
</feature>
<dbReference type="InterPro" id="IPR038770">
    <property type="entry name" value="Na+/solute_symporter_sf"/>
</dbReference>
<feature type="transmembrane region" description="Helical" evidence="9">
    <location>
        <begin position="275"/>
        <end position="301"/>
    </location>
</feature>
<dbReference type="PANTHER" id="PTHR36838">
    <property type="entry name" value="AUXIN EFFLUX CARRIER FAMILY PROTEIN"/>
    <property type="match status" value="1"/>
</dbReference>
<keyword evidence="11" id="KW-1185">Reference proteome</keyword>
<reference evidence="11" key="1">
    <citation type="journal article" date="2019" name="Int. J. Syst. Evol. Microbiol.">
        <title>The Global Catalogue of Microorganisms (GCM) 10K type strain sequencing project: providing services to taxonomists for standard genome sequencing and annotation.</title>
        <authorList>
            <consortium name="The Broad Institute Genomics Platform"/>
            <consortium name="The Broad Institute Genome Sequencing Center for Infectious Disease"/>
            <person name="Wu L."/>
            <person name="Ma J."/>
        </authorList>
    </citation>
    <scope>NUCLEOTIDE SEQUENCE [LARGE SCALE GENOMIC DNA]</scope>
    <source>
        <strain evidence="11">CGMCC 4.1469</strain>
    </source>
</reference>
<evidence type="ECO:0000256" key="6">
    <source>
        <dbReference type="ARBA" id="ARBA00022989"/>
    </source>
</evidence>
<evidence type="ECO:0000256" key="8">
    <source>
        <dbReference type="SAM" id="MobiDB-lite"/>
    </source>
</evidence>
<feature type="region of interest" description="Disordered" evidence="8">
    <location>
        <begin position="213"/>
        <end position="271"/>
    </location>
</feature>
<organism evidence="10 11">
    <name type="scientific">Kitasatospora aburaviensis</name>
    <dbReference type="NCBI Taxonomy" id="67265"/>
    <lineage>
        <taxon>Bacteria</taxon>
        <taxon>Bacillati</taxon>
        <taxon>Actinomycetota</taxon>
        <taxon>Actinomycetes</taxon>
        <taxon>Kitasatosporales</taxon>
        <taxon>Streptomycetaceae</taxon>
        <taxon>Kitasatospora</taxon>
    </lineage>
</organism>